<dbReference type="RefSeq" id="WP_189629624.1">
    <property type="nucleotide sequence ID" value="NZ_BNAG01000002.1"/>
</dbReference>
<protein>
    <recommendedName>
        <fullName evidence="3">Response regulatory domain-containing protein</fullName>
    </recommendedName>
</protein>
<evidence type="ECO:0008006" key="3">
    <source>
        <dbReference type="Google" id="ProtNLM"/>
    </source>
</evidence>
<sequence>MAQVLLVEDRENLRELFSELIQNYWLEESELMVESCSFGQLQNQMSSKDFDTYVFNVGFNSSENYRLVKQLTESGNFENRKIIVCCGITPPEIQSSGTADIHYCKEDRFVSDCLPLIVNNLSGRMS</sequence>
<comment type="caution">
    <text evidence="1">The sequence shown here is derived from an EMBL/GenBank/DDBJ whole genome shotgun (WGS) entry which is preliminary data.</text>
</comment>
<evidence type="ECO:0000313" key="1">
    <source>
        <dbReference type="EMBL" id="GHE61134.1"/>
    </source>
</evidence>
<accession>A0ABQ3I3K1</accession>
<reference evidence="2" key="1">
    <citation type="journal article" date="2019" name="Int. J. Syst. Evol. Microbiol.">
        <title>The Global Catalogue of Microorganisms (GCM) 10K type strain sequencing project: providing services to taxonomists for standard genome sequencing and annotation.</title>
        <authorList>
            <consortium name="The Broad Institute Genomics Platform"/>
            <consortium name="The Broad Institute Genome Sequencing Center for Infectious Disease"/>
            <person name="Wu L."/>
            <person name="Ma J."/>
        </authorList>
    </citation>
    <scope>NUCLEOTIDE SEQUENCE [LARGE SCALE GENOMIC DNA]</scope>
    <source>
        <strain evidence="2">CGMCC 1.15111</strain>
    </source>
</reference>
<dbReference type="Proteomes" id="UP000658258">
    <property type="component" value="Unassembled WGS sequence"/>
</dbReference>
<evidence type="ECO:0000313" key="2">
    <source>
        <dbReference type="Proteomes" id="UP000658258"/>
    </source>
</evidence>
<organism evidence="1 2">
    <name type="scientific">Roseivirga thermotolerans</name>
    <dbReference type="NCBI Taxonomy" id="1758176"/>
    <lineage>
        <taxon>Bacteria</taxon>
        <taxon>Pseudomonadati</taxon>
        <taxon>Bacteroidota</taxon>
        <taxon>Cytophagia</taxon>
        <taxon>Cytophagales</taxon>
        <taxon>Roseivirgaceae</taxon>
        <taxon>Roseivirga</taxon>
    </lineage>
</organism>
<keyword evidence="2" id="KW-1185">Reference proteome</keyword>
<gene>
    <name evidence="1" type="ORF">GCM10011340_15100</name>
</gene>
<dbReference type="EMBL" id="BNAG01000002">
    <property type="protein sequence ID" value="GHE61134.1"/>
    <property type="molecule type" value="Genomic_DNA"/>
</dbReference>
<proteinExistence type="predicted"/>
<name>A0ABQ3I3K1_9BACT</name>